<sequence>MEPVGSVAAAGQGLKAAGEGLLGCGDFGGGGPLDLALWWSSSAAGDLGLGPQVRRASPWASWWWAPAGRPRSDLSPSGPGCSSGPVFACWQFSECIRILMLLFDAEGGDSEIAEDCTELCSTLDANWKMSSLL</sequence>
<proteinExistence type="predicted"/>
<dbReference type="Proteomes" id="UP001066276">
    <property type="component" value="Chromosome 9"/>
</dbReference>
<evidence type="ECO:0000313" key="1">
    <source>
        <dbReference type="EMBL" id="KAJ1108741.1"/>
    </source>
</evidence>
<dbReference type="EMBL" id="JANPWB010000013">
    <property type="protein sequence ID" value="KAJ1108741.1"/>
    <property type="molecule type" value="Genomic_DNA"/>
</dbReference>
<organism evidence="1 2">
    <name type="scientific">Pleurodeles waltl</name>
    <name type="common">Iberian ribbed newt</name>
    <dbReference type="NCBI Taxonomy" id="8319"/>
    <lineage>
        <taxon>Eukaryota</taxon>
        <taxon>Metazoa</taxon>
        <taxon>Chordata</taxon>
        <taxon>Craniata</taxon>
        <taxon>Vertebrata</taxon>
        <taxon>Euteleostomi</taxon>
        <taxon>Amphibia</taxon>
        <taxon>Batrachia</taxon>
        <taxon>Caudata</taxon>
        <taxon>Salamandroidea</taxon>
        <taxon>Salamandridae</taxon>
        <taxon>Pleurodelinae</taxon>
        <taxon>Pleurodeles</taxon>
    </lineage>
</organism>
<dbReference type="AlphaFoldDB" id="A0AAV7MYC8"/>
<comment type="caution">
    <text evidence="1">The sequence shown here is derived from an EMBL/GenBank/DDBJ whole genome shotgun (WGS) entry which is preliminary data.</text>
</comment>
<name>A0AAV7MYC8_PLEWA</name>
<gene>
    <name evidence="1" type="ORF">NDU88_006111</name>
</gene>
<reference evidence="1" key="1">
    <citation type="journal article" date="2022" name="bioRxiv">
        <title>Sequencing and chromosome-scale assembly of the giantPleurodeles waltlgenome.</title>
        <authorList>
            <person name="Brown T."/>
            <person name="Elewa A."/>
            <person name="Iarovenko S."/>
            <person name="Subramanian E."/>
            <person name="Araus A.J."/>
            <person name="Petzold A."/>
            <person name="Susuki M."/>
            <person name="Suzuki K.-i.T."/>
            <person name="Hayashi T."/>
            <person name="Toyoda A."/>
            <person name="Oliveira C."/>
            <person name="Osipova E."/>
            <person name="Leigh N.D."/>
            <person name="Simon A."/>
            <person name="Yun M.H."/>
        </authorList>
    </citation>
    <scope>NUCLEOTIDE SEQUENCE</scope>
    <source>
        <strain evidence="1">20211129_DDA</strain>
        <tissue evidence="1">Liver</tissue>
    </source>
</reference>
<evidence type="ECO:0000313" key="2">
    <source>
        <dbReference type="Proteomes" id="UP001066276"/>
    </source>
</evidence>
<accession>A0AAV7MYC8</accession>
<keyword evidence="2" id="KW-1185">Reference proteome</keyword>
<protein>
    <submittedName>
        <fullName evidence="1">Uncharacterized protein</fullName>
    </submittedName>
</protein>